<dbReference type="GO" id="GO:0006882">
    <property type="term" value="P:intracellular zinc ion homeostasis"/>
    <property type="evidence" value="ECO:0007669"/>
    <property type="project" value="TreeGrafter"/>
</dbReference>
<evidence type="ECO:0000256" key="1">
    <source>
        <dbReference type="ARBA" id="ARBA00004123"/>
    </source>
</evidence>
<evidence type="ECO:0000256" key="5">
    <source>
        <dbReference type="ARBA" id="ARBA00022448"/>
    </source>
</evidence>
<feature type="transmembrane region" description="Helical" evidence="22">
    <location>
        <begin position="314"/>
        <end position="335"/>
    </location>
</feature>
<keyword evidence="10" id="KW-0864">Zinc transport</keyword>
<dbReference type="GO" id="GO:0008324">
    <property type="term" value="F:monoatomic cation transmembrane transporter activity"/>
    <property type="evidence" value="ECO:0007669"/>
    <property type="project" value="InterPro"/>
</dbReference>
<dbReference type="Gene3D" id="3.90.530.10">
    <property type="entry name" value="XPA C-terminal domain"/>
    <property type="match status" value="1"/>
</dbReference>
<dbReference type="CDD" id="cd21078">
    <property type="entry name" value="NTD_ZNT9"/>
    <property type="match status" value="1"/>
</dbReference>
<keyword evidence="6" id="KW-0050">Antiport</keyword>
<keyword evidence="14" id="KW-0496">Mitochondrion</keyword>
<dbReference type="InterPro" id="IPR040177">
    <property type="entry name" value="SLC30A9"/>
</dbReference>
<dbReference type="InterPro" id="IPR002524">
    <property type="entry name" value="Cation_efflux"/>
</dbReference>
<feature type="transmembrane region" description="Helical" evidence="22">
    <location>
        <begin position="283"/>
        <end position="302"/>
    </location>
</feature>
<keyword evidence="16" id="KW-0804">Transcription</keyword>
<protein>
    <recommendedName>
        <fullName evidence="19">Proton-coupled zinc antiporter SLC30A9, mitochondrial</fullName>
    </recommendedName>
    <alternativeName>
        <fullName evidence="18">Solute carrier family 30 member 9</fullName>
    </alternativeName>
    <alternativeName>
        <fullName evidence="20">Zinc transporter 9</fullName>
    </alternativeName>
</protein>
<evidence type="ECO:0000256" key="8">
    <source>
        <dbReference type="ARBA" id="ARBA00022824"/>
    </source>
</evidence>
<dbReference type="Pfam" id="PF01545">
    <property type="entry name" value="Cation_efflux"/>
    <property type="match status" value="1"/>
</dbReference>
<evidence type="ECO:0000256" key="22">
    <source>
        <dbReference type="SAM" id="Phobius"/>
    </source>
</evidence>
<keyword evidence="9" id="KW-0862">Zinc</keyword>
<comment type="caution">
    <text evidence="24">The sequence shown here is derived from an EMBL/GenBank/DDBJ whole genome shotgun (WGS) entry which is preliminary data.</text>
</comment>
<evidence type="ECO:0000313" key="24">
    <source>
        <dbReference type="EMBL" id="RWS23643.1"/>
    </source>
</evidence>
<keyword evidence="15 22" id="KW-0472">Membrane</keyword>
<accession>A0A443S807</accession>
<reference evidence="24 25" key="1">
    <citation type="journal article" date="2018" name="Gigascience">
        <title>Genomes of trombidid mites reveal novel predicted allergens and laterally-transferred genes associated with secondary metabolism.</title>
        <authorList>
            <person name="Dong X."/>
            <person name="Chaisiri K."/>
            <person name="Xia D."/>
            <person name="Armstrong S.D."/>
            <person name="Fang Y."/>
            <person name="Donnelly M.J."/>
            <person name="Kadowaki T."/>
            <person name="McGarry J.W."/>
            <person name="Darby A.C."/>
            <person name="Makepeace B.L."/>
        </authorList>
    </citation>
    <scope>NUCLEOTIDE SEQUENCE [LARGE SCALE GENOMIC DNA]</scope>
    <source>
        <strain evidence="24">UoL-UT</strain>
    </source>
</reference>
<evidence type="ECO:0000256" key="2">
    <source>
        <dbReference type="ARBA" id="ARBA00004225"/>
    </source>
</evidence>
<evidence type="ECO:0000313" key="25">
    <source>
        <dbReference type="Proteomes" id="UP000288716"/>
    </source>
</evidence>
<dbReference type="GO" id="GO:0006829">
    <property type="term" value="P:zinc ion transport"/>
    <property type="evidence" value="ECO:0007669"/>
    <property type="project" value="UniProtKB-KW"/>
</dbReference>
<evidence type="ECO:0000256" key="21">
    <source>
        <dbReference type="ARBA" id="ARBA00048349"/>
    </source>
</evidence>
<evidence type="ECO:0000256" key="11">
    <source>
        <dbReference type="ARBA" id="ARBA00022989"/>
    </source>
</evidence>
<comment type="catalytic activity">
    <reaction evidence="21">
        <text>Zn(2+)(in) + 2 H(+)(out) = Zn(2+)(out) + 2 H(+)(in)</text>
        <dbReference type="Rhea" id="RHEA:72627"/>
        <dbReference type="ChEBI" id="CHEBI:15378"/>
        <dbReference type="ChEBI" id="CHEBI:29105"/>
    </reaction>
</comment>
<evidence type="ECO:0000256" key="20">
    <source>
        <dbReference type="ARBA" id="ARBA00034922"/>
    </source>
</evidence>
<evidence type="ECO:0000256" key="16">
    <source>
        <dbReference type="ARBA" id="ARBA00023163"/>
    </source>
</evidence>
<dbReference type="SUPFAM" id="SSF46955">
    <property type="entry name" value="Putative DNA-binding domain"/>
    <property type="match status" value="1"/>
</dbReference>
<evidence type="ECO:0000256" key="4">
    <source>
        <dbReference type="ARBA" id="ARBA00008873"/>
    </source>
</evidence>
<evidence type="ECO:0000259" key="23">
    <source>
        <dbReference type="Pfam" id="PF01545"/>
    </source>
</evidence>
<keyword evidence="8" id="KW-0256">Endoplasmic reticulum</keyword>
<feature type="transmembrane region" description="Helical" evidence="22">
    <location>
        <begin position="192"/>
        <end position="215"/>
    </location>
</feature>
<keyword evidence="17" id="KW-0539">Nucleus</keyword>
<feature type="domain" description="Cation efflux protein transmembrane" evidence="23">
    <location>
        <begin position="126"/>
        <end position="334"/>
    </location>
</feature>
<keyword evidence="25" id="KW-1185">Reference proteome</keyword>
<dbReference type="GO" id="GO:0005783">
    <property type="term" value="C:endoplasmic reticulum"/>
    <property type="evidence" value="ECO:0007669"/>
    <property type="project" value="UniProtKB-SubCell"/>
</dbReference>
<dbReference type="VEuPathDB" id="VectorBase:LDEU008397"/>
<evidence type="ECO:0000256" key="17">
    <source>
        <dbReference type="ARBA" id="ARBA00023242"/>
    </source>
</evidence>
<comment type="similarity">
    <text evidence="4">Belongs to the cation diffusion facilitator (CDF) transporter (TC 2.A.4) family. SLC30A subfamily.</text>
</comment>
<keyword evidence="7 22" id="KW-0812">Transmembrane</keyword>
<keyword evidence="12" id="KW-0805">Transcription regulation</keyword>
<comment type="subcellular location">
    <subcellularLocation>
        <location evidence="3">Endoplasmic reticulum</location>
    </subcellularLocation>
    <subcellularLocation>
        <location evidence="2">Mitochondrion membrane</location>
        <topology evidence="2">Multi-pass membrane protein</topology>
    </subcellularLocation>
    <subcellularLocation>
        <location evidence="1">Nucleus</location>
    </subcellularLocation>
</comment>
<evidence type="ECO:0000256" key="14">
    <source>
        <dbReference type="ARBA" id="ARBA00023128"/>
    </source>
</evidence>
<evidence type="ECO:0000256" key="6">
    <source>
        <dbReference type="ARBA" id="ARBA00022449"/>
    </source>
</evidence>
<evidence type="ECO:0000256" key="19">
    <source>
        <dbReference type="ARBA" id="ARBA00034845"/>
    </source>
</evidence>
<dbReference type="PANTHER" id="PTHR13414">
    <property type="entry name" value="HUEL-CATION TRANSPORTER"/>
    <property type="match status" value="1"/>
</dbReference>
<proteinExistence type="inferred from homology"/>
<dbReference type="GO" id="GO:0015297">
    <property type="term" value="F:antiporter activity"/>
    <property type="evidence" value="ECO:0007669"/>
    <property type="project" value="UniProtKB-KW"/>
</dbReference>
<dbReference type="NCBIfam" id="TIGR01297">
    <property type="entry name" value="CDF"/>
    <property type="match status" value="1"/>
</dbReference>
<dbReference type="InterPro" id="IPR027469">
    <property type="entry name" value="Cation_efflux_TMD_sf"/>
</dbReference>
<name>A0A443S807_9ACAR</name>
<dbReference type="InterPro" id="IPR009061">
    <property type="entry name" value="DNA-bd_dom_put_sf"/>
</dbReference>
<evidence type="ECO:0000256" key="9">
    <source>
        <dbReference type="ARBA" id="ARBA00022833"/>
    </source>
</evidence>
<evidence type="ECO:0000256" key="15">
    <source>
        <dbReference type="ARBA" id="ARBA00023136"/>
    </source>
</evidence>
<dbReference type="InterPro" id="IPR058533">
    <property type="entry name" value="Cation_efflux_TM"/>
</dbReference>
<evidence type="ECO:0000256" key="12">
    <source>
        <dbReference type="ARBA" id="ARBA00023015"/>
    </source>
</evidence>
<dbReference type="EMBL" id="NCKV01006112">
    <property type="protein sequence ID" value="RWS23643.1"/>
    <property type="molecule type" value="Genomic_DNA"/>
</dbReference>
<dbReference type="Gene3D" id="1.20.1510.10">
    <property type="entry name" value="Cation efflux protein transmembrane domain"/>
    <property type="match status" value="1"/>
</dbReference>
<feature type="transmembrane region" description="Helical" evidence="22">
    <location>
        <begin position="227"/>
        <end position="249"/>
    </location>
</feature>
<evidence type="ECO:0000256" key="10">
    <source>
        <dbReference type="ARBA" id="ARBA00022906"/>
    </source>
</evidence>
<evidence type="ECO:0000256" key="7">
    <source>
        <dbReference type="ARBA" id="ARBA00022692"/>
    </source>
</evidence>
<evidence type="ECO:0000256" key="13">
    <source>
        <dbReference type="ARBA" id="ARBA00023065"/>
    </source>
</evidence>
<evidence type="ECO:0000256" key="18">
    <source>
        <dbReference type="ARBA" id="ARBA00033405"/>
    </source>
</evidence>
<keyword evidence="5" id="KW-0813">Transport</keyword>
<dbReference type="GO" id="GO:0031966">
    <property type="term" value="C:mitochondrial membrane"/>
    <property type="evidence" value="ECO:0007669"/>
    <property type="project" value="UniProtKB-SubCell"/>
</dbReference>
<organism evidence="24 25">
    <name type="scientific">Leptotrombidium deliense</name>
    <dbReference type="NCBI Taxonomy" id="299467"/>
    <lineage>
        <taxon>Eukaryota</taxon>
        <taxon>Metazoa</taxon>
        <taxon>Ecdysozoa</taxon>
        <taxon>Arthropoda</taxon>
        <taxon>Chelicerata</taxon>
        <taxon>Arachnida</taxon>
        <taxon>Acari</taxon>
        <taxon>Acariformes</taxon>
        <taxon>Trombidiformes</taxon>
        <taxon>Prostigmata</taxon>
        <taxon>Anystina</taxon>
        <taxon>Parasitengona</taxon>
        <taxon>Trombiculoidea</taxon>
        <taxon>Trombiculidae</taxon>
        <taxon>Leptotrombidium</taxon>
    </lineage>
</organism>
<dbReference type="OrthoDB" id="435980at2759"/>
<dbReference type="AlphaFoldDB" id="A0A443S807"/>
<keyword evidence="11 22" id="KW-1133">Transmembrane helix</keyword>
<sequence length="460" mass="51553">MSRKPKVDVTQATTERNFITPIRAMNDYLLKPTDLADLRKFQRRSPYVDAPAITVYLRRDVETKALQVWKTFDSLQRELKKRKIQEELYSDSVLNVKKVLKEYSRKNDPDAQMKEELLRNSGAVVMSAVLINSVNCLFKGLACLYTGSHSLFAESIHSLADTCNQLILYFGIRKSIQAPNEEHPYGYHNARYIASLISGVGILCVGSGLSVYHGINGLLHPESIESLYWAYLILGGSLLSEGGTLMIAFNSIRKGAQRTGMSIREFIFRSSDPSVNVVFMEDAAAVLGVIIAGGCMGLTSYFDNPIYDSIGSLLVGGLLGIVASFIIYSNSGALVGRSIPSRKIEAINKCLENDVMVRAIYDVKATEIGNSMVRYKAEVDIDGIQLTRRYLDTVDLEVLLKDMQNLKTIEDVESFMLKHGENIVDILGAEVDRMEKEMKKQHPQLRHVDLEVLYIEIMRE</sequence>
<gene>
    <name evidence="24" type="ORF">B4U80_04259</name>
</gene>
<keyword evidence="13" id="KW-0406">Ion transport</keyword>
<dbReference type="GO" id="GO:0005634">
    <property type="term" value="C:nucleus"/>
    <property type="evidence" value="ECO:0007669"/>
    <property type="project" value="UniProtKB-SubCell"/>
</dbReference>
<dbReference type="PANTHER" id="PTHR13414:SF9">
    <property type="entry name" value="PROTON-COUPLED ZINC ANTIPORTER SLC30A9, MITOCHONDRIAL"/>
    <property type="match status" value="1"/>
</dbReference>
<dbReference type="SUPFAM" id="SSF161111">
    <property type="entry name" value="Cation efflux protein transmembrane domain-like"/>
    <property type="match status" value="1"/>
</dbReference>
<dbReference type="Proteomes" id="UP000288716">
    <property type="component" value="Unassembled WGS sequence"/>
</dbReference>
<dbReference type="STRING" id="299467.A0A443S807"/>
<evidence type="ECO:0000256" key="3">
    <source>
        <dbReference type="ARBA" id="ARBA00004240"/>
    </source>
</evidence>
<dbReference type="InterPro" id="IPR037129">
    <property type="entry name" value="XPA_sf"/>
</dbReference>